<keyword evidence="2" id="KW-1185">Reference proteome</keyword>
<dbReference type="STRING" id="1112.A9D12_10815"/>
<dbReference type="Gene3D" id="2.40.160.90">
    <property type="match status" value="1"/>
</dbReference>
<protein>
    <recommendedName>
        <fullName evidence="3">Transferrin-binding protein B C-lobe/N-lobe beta barrel domain-containing protein</fullName>
    </recommendedName>
</protein>
<name>A0A192D649_9SPHN</name>
<sequence>MPDVGFIRSSTFPLAIDHDFQAATNSWRIASRSQDGVDYALVFGPGDVVTTAQPNTVAYRQVGANGFGNRFAITQPTIGTTNAEYLRSTRVLTRPGTLTTNAFCIIGVPTRLNDRPATPISYTQFTYAGTVFITDRTLGTRRQFDISESTASISANPTTGAVNVSLTIIGREFLAGGALAPTTTPLGTYAGQSGIDGTQQTFAAPLNRQPDGSVGGGFSGWFFGPQGREAGLAFSFRIVDGNDDIVIGGSLAARR</sequence>
<dbReference type="AlphaFoldDB" id="A0A192D649"/>
<evidence type="ECO:0000313" key="2">
    <source>
        <dbReference type="Proteomes" id="UP000078263"/>
    </source>
</evidence>
<dbReference type="Proteomes" id="UP000078263">
    <property type="component" value="Chromosome"/>
</dbReference>
<evidence type="ECO:0008006" key="3">
    <source>
        <dbReference type="Google" id="ProtNLM"/>
    </source>
</evidence>
<proteinExistence type="predicted"/>
<dbReference type="KEGG" id="pns:A9D12_10815"/>
<dbReference type="EMBL" id="CP016033">
    <property type="protein sequence ID" value="ANK13352.1"/>
    <property type="molecule type" value="Genomic_DNA"/>
</dbReference>
<gene>
    <name evidence="1" type="ORF">A9D12_10815</name>
</gene>
<reference evidence="1 2" key="1">
    <citation type="submission" date="2016-05" db="EMBL/GenBank/DDBJ databases">
        <title>Compelete Genome Sequence of Bacteriochlorophyll-Synthesizing Bacterium Porphyrobacter neustonensis DSM 9434.</title>
        <authorList>
            <person name="Shi X.-L."/>
            <person name="Wu Y.-H."/>
            <person name="Cheng H."/>
            <person name="Xu L."/>
            <person name="Zhang X.-Q."/>
            <person name="Wang C.-S."/>
            <person name="Xu X.-W."/>
        </authorList>
    </citation>
    <scope>NUCLEOTIDE SEQUENCE [LARGE SCALE GENOMIC DNA]</scope>
    <source>
        <strain evidence="1 2">DSM 9434</strain>
    </source>
</reference>
<evidence type="ECO:0000313" key="1">
    <source>
        <dbReference type="EMBL" id="ANK13352.1"/>
    </source>
</evidence>
<organism evidence="1 2">
    <name type="scientific">Erythrobacter neustonensis</name>
    <dbReference type="NCBI Taxonomy" id="1112"/>
    <lineage>
        <taxon>Bacteria</taxon>
        <taxon>Pseudomonadati</taxon>
        <taxon>Pseudomonadota</taxon>
        <taxon>Alphaproteobacteria</taxon>
        <taxon>Sphingomonadales</taxon>
        <taxon>Erythrobacteraceae</taxon>
        <taxon>Erythrobacter/Porphyrobacter group</taxon>
        <taxon>Erythrobacter</taxon>
    </lineage>
</organism>
<accession>A0A192D649</accession>